<proteinExistence type="predicted"/>
<organism evidence="1 2">
    <name type="scientific">Ruminiclostridium papyrosolvens DSM 2782</name>
    <dbReference type="NCBI Taxonomy" id="588581"/>
    <lineage>
        <taxon>Bacteria</taxon>
        <taxon>Bacillati</taxon>
        <taxon>Bacillota</taxon>
        <taxon>Clostridia</taxon>
        <taxon>Eubacteriales</taxon>
        <taxon>Oscillospiraceae</taxon>
        <taxon>Ruminiclostridium</taxon>
    </lineage>
</organism>
<reference evidence="1" key="2">
    <citation type="submission" date="2011-01" db="EMBL/GenBank/DDBJ databases">
        <title>The Non-contiguous Finished genome of Clostridium papyrosolvens.</title>
        <authorList>
            <person name="Lucas S."/>
            <person name="Copeland A."/>
            <person name="Lapidus A."/>
            <person name="Cheng J.-F."/>
            <person name="Goodwin L."/>
            <person name="Pitluck S."/>
            <person name="Misra M."/>
            <person name="Chertkov O."/>
            <person name="Detter J.C."/>
            <person name="Han C."/>
            <person name="Tapia R."/>
            <person name="Land M."/>
            <person name="Hauser L."/>
            <person name="Kyrpides N."/>
            <person name="Ivanova N."/>
            <person name="Pagani I."/>
            <person name="Mouttaki H."/>
            <person name="He Z."/>
            <person name="Zhou J."/>
            <person name="Hemme C.L."/>
            <person name="Woyke T."/>
        </authorList>
    </citation>
    <scope>NUCLEOTIDE SEQUENCE [LARGE SCALE GENOMIC DNA]</scope>
    <source>
        <strain evidence="1">DSM 2782</strain>
    </source>
</reference>
<dbReference type="STRING" id="588581.Cpap_1274"/>
<keyword evidence="2" id="KW-1185">Reference proteome</keyword>
<evidence type="ECO:0000313" key="1">
    <source>
        <dbReference type="EMBL" id="EGD46735.1"/>
    </source>
</evidence>
<dbReference type="Proteomes" id="UP000003860">
    <property type="component" value="Unassembled WGS sequence"/>
</dbReference>
<dbReference type="Pfam" id="PF04860">
    <property type="entry name" value="Phage_portal"/>
    <property type="match status" value="1"/>
</dbReference>
<evidence type="ECO:0000313" key="2">
    <source>
        <dbReference type="Proteomes" id="UP000003860"/>
    </source>
</evidence>
<dbReference type="InterPro" id="IPR006944">
    <property type="entry name" value="Phage/GTA_portal"/>
</dbReference>
<accession>F1TFK3</accession>
<dbReference type="NCBIfam" id="TIGR01537">
    <property type="entry name" value="portal_HK97"/>
    <property type="match status" value="1"/>
</dbReference>
<name>F1TFK3_9FIRM</name>
<sequence>MKNPFRRHKTRADPVTLWLNGTDARDILCPEGYTPLSKNEEIRRCVFKIADLVSNMTIMLMENGKNGDIRLKNELSKKIDIYPNNNMTRKNFIHKLVTDMILTGNAVAYPQVKNGLIDNLKILNADSLHFDEVGDSYQIRYRGTPYYPDEVLHFVLNPDDDYPFKGQGYTQLIKETVMNLLQANVTKKGFLKSKWKPSMIIAINSDAEELQDPEKRSKILGSYTKTTEIGEPWLIPAGEIDVKTIQPLTLNDLAIQDSITLDLKVIAAAIGVPGFMVGVGAFNKEEYNNFISTTIMSIAMILQQELSKKLLFSPTTYFKFNPKSLMQYNLTEQVQFVKELVGGGMLNRNEGRAEFDYPPVDKPGMNDYIVLENYVPVEKVGDQKKLKGGDTGAE</sequence>
<dbReference type="AlphaFoldDB" id="F1TFK3"/>
<dbReference type="InterPro" id="IPR006427">
    <property type="entry name" value="Portal_HK97"/>
</dbReference>
<dbReference type="eggNOG" id="COG4695">
    <property type="taxonomic scope" value="Bacteria"/>
</dbReference>
<dbReference type="EMBL" id="ACXX02000011">
    <property type="protein sequence ID" value="EGD46735.1"/>
    <property type="molecule type" value="Genomic_DNA"/>
</dbReference>
<reference evidence="1" key="1">
    <citation type="submission" date="2009-07" db="EMBL/GenBank/DDBJ databases">
        <authorList>
            <consortium name="US DOE Joint Genome Institute (JGI-PGF)"/>
            <person name="Lucas S."/>
            <person name="Copeland A."/>
            <person name="Lapidus A."/>
            <person name="Glavina del Rio T."/>
            <person name="Tice H."/>
            <person name="Bruce D."/>
            <person name="Goodwin L."/>
            <person name="Pitluck S."/>
            <person name="Larimer F."/>
            <person name="Land M.L."/>
            <person name="Mouttaki H."/>
            <person name="He Z."/>
            <person name="Zhou J."/>
            <person name="Hemme C.L."/>
        </authorList>
    </citation>
    <scope>NUCLEOTIDE SEQUENCE [LARGE SCALE GENOMIC DNA]</scope>
    <source>
        <strain evidence="1">DSM 2782</strain>
    </source>
</reference>
<gene>
    <name evidence="1" type="ORF">Cpap_1274</name>
</gene>
<comment type="caution">
    <text evidence="1">The sequence shown here is derived from an EMBL/GenBank/DDBJ whole genome shotgun (WGS) entry which is preliminary data.</text>
</comment>
<protein>
    <submittedName>
        <fullName evidence="1">Phage portal protein, HK97 family</fullName>
    </submittedName>
</protein>